<feature type="chain" id="PRO_5034915123" evidence="1">
    <location>
        <begin position="16"/>
        <end position="237"/>
    </location>
</feature>
<protein>
    <submittedName>
        <fullName evidence="2">Uncharacterized protein</fullName>
    </submittedName>
</protein>
<feature type="signal peptide" evidence="1">
    <location>
        <begin position="1"/>
        <end position="15"/>
    </location>
</feature>
<sequence length="237" mass="24925">MQLLAICAFLAAVTANPTPLVAREDQIQHEMDRINSANHKLFAQHPQLKQVFHEAKAKAQAHQSAVLLAADGKAQKAADCDGISLAGLCVSQDALNTTAAAAAAAPASSDDDDDKVKGPPYWLFGYLNRPPVAGYPSVCTPYNPYGCYGSYPWGGFPGVTPFSYGPGPGNGKTGCDDLADSAKGFGFICNDAHDELSYCFKGYGSDNLYGGSFTVQKCGFYGGCGTSDDGKTGLCYY</sequence>
<evidence type="ECO:0000313" key="3">
    <source>
        <dbReference type="Proteomes" id="UP000660729"/>
    </source>
</evidence>
<accession>A0A8H6R8G4</accession>
<name>A0A8H6R8G4_9PEZI</name>
<reference evidence="2" key="1">
    <citation type="submission" date="2020-04" db="EMBL/GenBank/DDBJ databases">
        <title>Draft genome resource of the tomato pathogen Pseudocercospora fuligena.</title>
        <authorList>
            <person name="Zaccaron A."/>
        </authorList>
    </citation>
    <scope>NUCLEOTIDE SEQUENCE</scope>
    <source>
        <strain evidence="2">PF001</strain>
    </source>
</reference>
<evidence type="ECO:0000256" key="1">
    <source>
        <dbReference type="SAM" id="SignalP"/>
    </source>
</evidence>
<gene>
    <name evidence="2" type="ORF">HII31_13268</name>
</gene>
<evidence type="ECO:0000313" key="2">
    <source>
        <dbReference type="EMBL" id="KAF7185421.1"/>
    </source>
</evidence>
<keyword evidence="1" id="KW-0732">Signal</keyword>
<organism evidence="2 3">
    <name type="scientific">Pseudocercospora fuligena</name>
    <dbReference type="NCBI Taxonomy" id="685502"/>
    <lineage>
        <taxon>Eukaryota</taxon>
        <taxon>Fungi</taxon>
        <taxon>Dikarya</taxon>
        <taxon>Ascomycota</taxon>
        <taxon>Pezizomycotina</taxon>
        <taxon>Dothideomycetes</taxon>
        <taxon>Dothideomycetidae</taxon>
        <taxon>Mycosphaerellales</taxon>
        <taxon>Mycosphaerellaceae</taxon>
        <taxon>Pseudocercospora</taxon>
    </lineage>
</organism>
<dbReference type="Proteomes" id="UP000660729">
    <property type="component" value="Unassembled WGS sequence"/>
</dbReference>
<comment type="caution">
    <text evidence="2">The sequence shown here is derived from an EMBL/GenBank/DDBJ whole genome shotgun (WGS) entry which is preliminary data.</text>
</comment>
<proteinExistence type="predicted"/>
<keyword evidence="3" id="KW-1185">Reference proteome</keyword>
<dbReference type="AlphaFoldDB" id="A0A8H6R8G4"/>
<dbReference type="EMBL" id="JABCIY010000337">
    <property type="protein sequence ID" value="KAF7185421.1"/>
    <property type="molecule type" value="Genomic_DNA"/>
</dbReference>